<evidence type="ECO:0000256" key="2">
    <source>
        <dbReference type="SAM" id="MobiDB-lite"/>
    </source>
</evidence>
<organism evidence="5 6">
    <name type="scientific">Amblyomma americanum</name>
    <name type="common">Lone star tick</name>
    <dbReference type="NCBI Taxonomy" id="6943"/>
    <lineage>
        <taxon>Eukaryota</taxon>
        <taxon>Metazoa</taxon>
        <taxon>Ecdysozoa</taxon>
        <taxon>Arthropoda</taxon>
        <taxon>Chelicerata</taxon>
        <taxon>Arachnida</taxon>
        <taxon>Acari</taxon>
        <taxon>Parasitiformes</taxon>
        <taxon>Ixodida</taxon>
        <taxon>Ixodoidea</taxon>
        <taxon>Ixodidae</taxon>
        <taxon>Amblyomminae</taxon>
        <taxon>Amblyomma</taxon>
    </lineage>
</organism>
<proteinExistence type="predicted"/>
<keyword evidence="1" id="KW-0479">Metal-binding</keyword>
<feature type="domain" description="CCHC-type" evidence="3">
    <location>
        <begin position="161"/>
        <end position="174"/>
    </location>
</feature>
<dbReference type="PANTHER" id="PTHR22639:SF3">
    <property type="entry name" value="ZINC FINGER CCHC DOMAIN-CONTAINING PROTEIN 3"/>
    <property type="match status" value="1"/>
</dbReference>
<gene>
    <name evidence="4" type="ORF">V5799_005301</name>
    <name evidence="5" type="ORF">V5799_030892</name>
</gene>
<dbReference type="PROSITE" id="PS50158">
    <property type="entry name" value="ZF_CCHC"/>
    <property type="match status" value="1"/>
</dbReference>
<protein>
    <recommendedName>
        <fullName evidence="3">CCHC-type domain-containing protein</fullName>
    </recommendedName>
</protein>
<dbReference type="GO" id="GO:0008270">
    <property type="term" value="F:zinc ion binding"/>
    <property type="evidence" value="ECO:0007669"/>
    <property type="project" value="UniProtKB-KW"/>
</dbReference>
<feature type="compositionally biased region" description="Polar residues" evidence="2">
    <location>
        <begin position="240"/>
        <end position="262"/>
    </location>
</feature>
<reference evidence="5 6" key="1">
    <citation type="journal article" date="2023" name="Arcadia Sci">
        <title>De novo assembly of a long-read Amblyomma americanum tick genome.</title>
        <authorList>
            <person name="Chou S."/>
            <person name="Poskanzer K.E."/>
            <person name="Rollins M."/>
            <person name="Thuy-Boun P.S."/>
        </authorList>
    </citation>
    <scope>NUCLEOTIDE SEQUENCE [LARGE SCALE GENOMIC DNA]</scope>
    <source>
        <strain evidence="5">F_SG_1</strain>
        <tissue evidence="5">Salivary glands</tissue>
    </source>
</reference>
<keyword evidence="1" id="KW-0863">Zinc-finger</keyword>
<keyword evidence="1" id="KW-0862">Zinc</keyword>
<keyword evidence="6" id="KW-1185">Reference proteome</keyword>
<evidence type="ECO:0000313" key="4">
    <source>
        <dbReference type="EMBL" id="KAK8767918.1"/>
    </source>
</evidence>
<name>A0AAQ4EMU4_AMBAM</name>
<dbReference type="GO" id="GO:0003690">
    <property type="term" value="F:double-stranded DNA binding"/>
    <property type="evidence" value="ECO:0007669"/>
    <property type="project" value="InterPro"/>
</dbReference>
<dbReference type="Proteomes" id="UP001321473">
    <property type="component" value="Unassembled WGS sequence"/>
</dbReference>
<evidence type="ECO:0000313" key="6">
    <source>
        <dbReference type="Proteomes" id="UP001321473"/>
    </source>
</evidence>
<dbReference type="InterPro" id="IPR001878">
    <property type="entry name" value="Znf_CCHC"/>
</dbReference>
<dbReference type="EMBL" id="JARKHS020024757">
    <property type="protein sequence ID" value="KAK8767918.1"/>
    <property type="molecule type" value="Genomic_DNA"/>
</dbReference>
<evidence type="ECO:0000313" key="5">
    <source>
        <dbReference type="EMBL" id="KAK8775763.1"/>
    </source>
</evidence>
<sequence>MPSTKRLKAFTSVRMPQRTTTLDLSKILVNRFTKAELGGVQDFTGRKFEVFLKTRAAVERFLQDPVVEVNGTAVPFEYRGTRDKLLRAFGYSSEHHNVELVTALQPYGKILSVSRESAPGFPTVTTGVRRINMEMKTAVPYFLDIIDTTVQLEYEGVLRGCRRCGAQGHMGTNCETAQCSRCGAYGHELCEAPYPKCGQDHAIKECRKRTFSSVVGGAEEPEQRAVIWEQPTPVLPSDALSAQTTPNVTEEVTNGSSNTSALPSAPEDGRKP</sequence>
<dbReference type="AlphaFoldDB" id="A0AAQ4EMU4"/>
<reference evidence="5" key="2">
    <citation type="submission" date="2023-03" db="EMBL/GenBank/DDBJ databases">
        <authorList>
            <person name="Thuy-Boun P."/>
        </authorList>
    </citation>
    <scope>NUCLEOTIDE SEQUENCE</scope>
    <source>
        <strain evidence="5">F_SG_1</strain>
        <tissue evidence="5">Salivary glands</tissue>
    </source>
</reference>
<dbReference type="PANTHER" id="PTHR22639">
    <property type="entry name" value="GAG-RELATED PROTEIN"/>
    <property type="match status" value="1"/>
</dbReference>
<evidence type="ECO:0000259" key="3">
    <source>
        <dbReference type="PROSITE" id="PS50158"/>
    </source>
</evidence>
<reference evidence="5" key="3">
    <citation type="submission" date="2024-02" db="EMBL/GenBank/DDBJ databases">
        <authorList>
            <person name="Mcdaniel E.A."/>
            <person name="Celebi F.M."/>
            <person name="Reiter T."/>
            <person name="Weiss E.C."/>
            <person name="Chou S."/>
        </authorList>
    </citation>
    <scope>NUCLEOTIDE SEQUENCE</scope>
    <source>
        <strain evidence="5">F_SG_1</strain>
        <tissue evidence="5">Salivary glands</tissue>
    </source>
</reference>
<dbReference type="InterPro" id="IPR042509">
    <property type="entry name" value="ZCCHC3"/>
</dbReference>
<accession>A0AAQ4EMU4</accession>
<dbReference type="EMBL" id="JARKHS020013757">
    <property type="protein sequence ID" value="KAK8775763.1"/>
    <property type="molecule type" value="Genomic_DNA"/>
</dbReference>
<dbReference type="GO" id="GO:0002218">
    <property type="term" value="P:activation of innate immune response"/>
    <property type="evidence" value="ECO:0007669"/>
    <property type="project" value="InterPro"/>
</dbReference>
<evidence type="ECO:0000256" key="1">
    <source>
        <dbReference type="PROSITE-ProRule" id="PRU00047"/>
    </source>
</evidence>
<feature type="region of interest" description="Disordered" evidence="2">
    <location>
        <begin position="222"/>
        <end position="272"/>
    </location>
</feature>
<dbReference type="GO" id="GO:0003723">
    <property type="term" value="F:RNA binding"/>
    <property type="evidence" value="ECO:0007669"/>
    <property type="project" value="InterPro"/>
</dbReference>
<comment type="caution">
    <text evidence="5">The sequence shown here is derived from an EMBL/GenBank/DDBJ whole genome shotgun (WGS) entry which is preliminary data.</text>
</comment>